<evidence type="ECO:0000256" key="10">
    <source>
        <dbReference type="SAM" id="MobiDB-lite"/>
    </source>
</evidence>
<dbReference type="GO" id="GO:0030970">
    <property type="term" value="P:retrograde protein transport, ER to cytosol"/>
    <property type="evidence" value="ECO:0007669"/>
    <property type="project" value="TreeGrafter"/>
</dbReference>
<dbReference type="GO" id="GO:0036513">
    <property type="term" value="C:Derlin-1 retrotranslocation complex"/>
    <property type="evidence" value="ECO:0007669"/>
    <property type="project" value="TreeGrafter"/>
</dbReference>
<proteinExistence type="inferred from homology"/>
<protein>
    <recommendedName>
        <fullName evidence="14">Selenoprotein S</fullName>
    </recommendedName>
</protein>
<dbReference type="GO" id="GO:0030968">
    <property type="term" value="P:endoplasmic reticulum unfolded protein response"/>
    <property type="evidence" value="ECO:0007669"/>
    <property type="project" value="TreeGrafter"/>
</dbReference>
<evidence type="ECO:0000256" key="7">
    <source>
        <dbReference type="ARBA" id="ARBA00022933"/>
    </source>
</evidence>
<feature type="region of interest" description="Disordered" evidence="10">
    <location>
        <begin position="19"/>
        <end position="39"/>
    </location>
</feature>
<dbReference type="Ensembl" id="ENSPNAT00000078411.1">
    <property type="protein sequence ID" value="ENSPNAP00000038934.1"/>
    <property type="gene ID" value="ENSPNAG00000012986.2"/>
</dbReference>
<keyword evidence="13" id="KW-1185">Reference proteome</keyword>
<feature type="transmembrane region" description="Helical" evidence="11">
    <location>
        <begin position="70"/>
        <end position="88"/>
    </location>
</feature>
<dbReference type="GO" id="GO:0036502">
    <property type="term" value="C:Derlin-1-VIMP complex"/>
    <property type="evidence" value="ECO:0007669"/>
    <property type="project" value="TreeGrafter"/>
</dbReference>
<evidence type="ECO:0008006" key="14">
    <source>
        <dbReference type="Google" id="ProtNLM"/>
    </source>
</evidence>
<dbReference type="PANTHER" id="PTHR28621">
    <property type="entry name" value="SELENOPROTEIN S"/>
    <property type="match status" value="1"/>
</dbReference>
<evidence type="ECO:0000256" key="4">
    <source>
        <dbReference type="ARBA" id="ARBA00022490"/>
    </source>
</evidence>
<evidence type="ECO:0000256" key="3">
    <source>
        <dbReference type="ARBA" id="ARBA00011034"/>
    </source>
</evidence>
<comment type="subcellular location">
    <subcellularLocation>
        <location evidence="2">Cytoplasm</location>
    </subcellularLocation>
    <subcellularLocation>
        <location evidence="1">Endoplasmic reticulum membrane</location>
        <topology evidence="1">Single-pass membrane protein</topology>
    </subcellularLocation>
</comment>
<evidence type="ECO:0000256" key="8">
    <source>
        <dbReference type="ARBA" id="ARBA00022989"/>
    </source>
</evidence>
<evidence type="ECO:0000256" key="6">
    <source>
        <dbReference type="ARBA" id="ARBA00022824"/>
    </source>
</evidence>
<dbReference type="GeneTree" id="ENSGT00940000153289"/>
<keyword evidence="6" id="KW-0256">Endoplasmic reticulum</keyword>
<sequence>MPKSPQLVFLNVEEQQLQSEPLADCRSSQPISKGEPGDPAEKVHFGRLCPQSRSYYPKLVTVVSTFLSDYGWYFLVLCGGVYLLVQQLRKNRPSQHRGSAAATSQDAASVVRRQEALEAARQRMQEELNAKAAEFKEKQQRMEEEKRQQKIEKWESMKEGKSYKGNANLTQNSDEAATSSTVLKPKTDKKPIRTSGYNPLSGEGGGTCAWRPGRRGPSAGG</sequence>
<gene>
    <name evidence="12" type="primary">SNRPA1</name>
</gene>
<reference evidence="12" key="2">
    <citation type="submission" date="2025-08" db="UniProtKB">
        <authorList>
            <consortium name="Ensembl"/>
        </authorList>
    </citation>
    <scope>IDENTIFICATION</scope>
</reference>
<dbReference type="Pfam" id="PF06936">
    <property type="entry name" value="Selenoprotein_S"/>
    <property type="match status" value="1"/>
</dbReference>
<keyword evidence="4" id="KW-0963">Cytoplasm</keyword>
<organism evidence="12 13">
    <name type="scientific">Pygocentrus nattereri</name>
    <name type="common">Red-bellied piranha</name>
    <dbReference type="NCBI Taxonomy" id="42514"/>
    <lineage>
        <taxon>Eukaryota</taxon>
        <taxon>Metazoa</taxon>
        <taxon>Chordata</taxon>
        <taxon>Craniata</taxon>
        <taxon>Vertebrata</taxon>
        <taxon>Euteleostomi</taxon>
        <taxon>Actinopterygii</taxon>
        <taxon>Neopterygii</taxon>
        <taxon>Teleostei</taxon>
        <taxon>Ostariophysi</taxon>
        <taxon>Characiformes</taxon>
        <taxon>Characoidei</taxon>
        <taxon>Pygocentrus</taxon>
    </lineage>
</organism>
<feature type="compositionally biased region" description="Polar residues" evidence="10">
    <location>
        <begin position="165"/>
        <end position="182"/>
    </location>
</feature>
<evidence type="ECO:0000313" key="13">
    <source>
        <dbReference type="Proteomes" id="UP001501920"/>
    </source>
</evidence>
<keyword evidence="8 11" id="KW-1133">Transmembrane helix</keyword>
<evidence type="ECO:0000313" key="12">
    <source>
        <dbReference type="Ensembl" id="ENSPNAP00000038934.1"/>
    </source>
</evidence>
<dbReference type="Proteomes" id="UP001501920">
    <property type="component" value="Chromosome 15"/>
</dbReference>
<name>A0AAR2ILR0_PYGNA</name>
<evidence type="ECO:0000256" key="1">
    <source>
        <dbReference type="ARBA" id="ARBA00004389"/>
    </source>
</evidence>
<dbReference type="Gene3D" id="6.10.250.2950">
    <property type="match status" value="1"/>
</dbReference>
<feature type="compositionally biased region" description="Basic and acidic residues" evidence="10">
    <location>
        <begin position="135"/>
        <end position="162"/>
    </location>
</feature>
<dbReference type="InterPro" id="IPR009703">
    <property type="entry name" value="Selenoprotein_S"/>
</dbReference>
<dbReference type="PANTHER" id="PTHR28621:SF1">
    <property type="entry name" value="SELENOPROTEIN S"/>
    <property type="match status" value="1"/>
</dbReference>
<keyword evidence="5 11" id="KW-0812">Transmembrane</keyword>
<feature type="region of interest" description="Disordered" evidence="10">
    <location>
        <begin position="135"/>
        <end position="221"/>
    </location>
</feature>
<dbReference type="AlphaFoldDB" id="A0AAR2ILR0"/>
<evidence type="ECO:0000256" key="9">
    <source>
        <dbReference type="ARBA" id="ARBA00023136"/>
    </source>
</evidence>
<keyword evidence="7" id="KW-0712">Selenocysteine</keyword>
<evidence type="ECO:0000256" key="2">
    <source>
        <dbReference type="ARBA" id="ARBA00004496"/>
    </source>
</evidence>
<comment type="similarity">
    <text evidence="3">Belongs to the selenoprotein S family.</text>
</comment>
<reference evidence="12" key="3">
    <citation type="submission" date="2025-09" db="UniProtKB">
        <authorList>
            <consortium name="Ensembl"/>
        </authorList>
    </citation>
    <scope>IDENTIFICATION</scope>
</reference>
<reference evidence="12 13" key="1">
    <citation type="submission" date="2020-10" db="EMBL/GenBank/DDBJ databases">
        <title>Pygocentrus nattereri (red-bellied piranha) genome, fPygNat1, primary haplotype.</title>
        <authorList>
            <person name="Myers G."/>
            <person name="Meyer A."/>
            <person name="Karagic N."/>
            <person name="Pippel M."/>
            <person name="Winkler S."/>
            <person name="Tracey A."/>
            <person name="Wood J."/>
            <person name="Formenti G."/>
            <person name="Howe K."/>
            <person name="Fedrigo O."/>
            <person name="Jarvis E.D."/>
        </authorList>
    </citation>
    <scope>NUCLEOTIDE SEQUENCE [LARGE SCALE GENOMIC DNA]</scope>
</reference>
<keyword evidence="9 11" id="KW-0472">Membrane</keyword>
<evidence type="ECO:0000256" key="5">
    <source>
        <dbReference type="ARBA" id="ARBA00022692"/>
    </source>
</evidence>
<evidence type="ECO:0000256" key="11">
    <source>
        <dbReference type="SAM" id="Phobius"/>
    </source>
</evidence>
<accession>A0AAR2ILR0</accession>